<keyword evidence="1" id="KW-0479">Metal-binding</keyword>
<evidence type="ECO:0000313" key="5">
    <source>
        <dbReference type="EMBL" id="KTB48527.1"/>
    </source>
</evidence>
<keyword evidence="3" id="KW-0411">Iron-sulfur</keyword>
<dbReference type="STRING" id="1217799.DEALK_13730"/>
<dbReference type="PROSITE" id="PS00198">
    <property type="entry name" value="4FE4S_FER_1"/>
    <property type="match status" value="1"/>
</dbReference>
<protein>
    <recommendedName>
        <fullName evidence="4">4Fe-4S ferredoxin-type domain-containing protein</fullName>
    </recommendedName>
</protein>
<dbReference type="Gene3D" id="3.30.70.20">
    <property type="match status" value="1"/>
</dbReference>
<evidence type="ECO:0000256" key="2">
    <source>
        <dbReference type="ARBA" id="ARBA00023004"/>
    </source>
</evidence>
<dbReference type="InterPro" id="IPR017896">
    <property type="entry name" value="4Fe4S_Fe-S-bd"/>
</dbReference>
<keyword evidence="6" id="KW-1185">Reference proteome</keyword>
<feature type="domain" description="4Fe-4S ferredoxin-type" evidence="4">
    <location>
        <begin position="48"/>
        <end position="77"/>
    </location>
</feature>
<organism evidence="5 6">
    <name type="scientific">Dehalogenimonas alkenigignens</name>
    <dbReference type="NCBI Taxonomy" id="1217799"/>
    <lineage>
        <taxon>Bacteria</taxon>
        <taxon>Bacillati</taxon>
        <taxon>Chloroflexota</taxon>
        <taxon>Dehalococcoidia</taxon>
        <taxon>Dehalococcoidales</taxon>
        <taxon>Dehalococcoidaceae</taxon>
        <taxon>Dehalogenimonas</taxon>
    </lineage>
</organism>
<dbReference type="GO" id="GO:0051536">
    <property type="term" value="F:iron-sulfur cluster binding"/>
    <property type="evidence" value="ECO:0007669"/>
    <property type="project" value="UniProtKB-KW"/>
</dbReference>
<evidence type="ECO:0000313" key="6">
    <source>
        <dbReference type="Proteomes" id="UP000053947"/>
    </source>
</evidence>
<gene>
    <name evidence="5" type="ORF">DEALK_13730</name>
</gene>
<comment type="caution">
    <text evidence="5">The sequence shown here is derived from an EMBL/GenBank/DDBJ whole genome shotgun (WGS) entry which is preliminary data.</text>
</comment>
<dbReference type="SUPFAM" id="SSF54862">
    <property type="entry name" value="4Fe-4S ferredoxins"/>
    <property type="match status" value="1"/>
</dbReference>
<name>A0A0W0GIX4_9CHLR</name>
<evidence type="ECO:0000256" key="3">
    <source>
        <dbReference type="ARBA" id="ARBA00023014"/>
    </source>
</evidence>
<reference evidence="5 6" key="1">
    <citation type="submission" date="2015-06" db="EMBL/GenBank/DDBJ databases">
        <title>Genome sequence of the organohalide-respiring Dehalogenimonas alkenigignens type strain (IP3-3T).</title>
        <authorList>
            <person name="Key T.A."/>
            <person name="Richmond D.P."/>
            <person name="Bowman K.S."/>
            <person name="Cho Y.-J."/>
            <person name="Chun J."/>
            <person name="da Costa M.S."/>
            <person name="Rainey F.A."/>
            <person name="Moe W.M."/>
        </authorList>
    </citation>
    <scope>NUCLEOTIDE SEQUENCE [LARGE SCALE GENOMIC DNA]</scope>
    <source>
        <strain evidence="5 6">IP3-3</strain>
    </source>
</reference>
<evidence type="ECO:0000256" key="1">
    <source>
        <dbReference type="ARBA" id="ARBA00022723"/>
    </source>
</evidence>
<dbReference type="EMBL" id="LFDV01000002">
    <property type="protein sequence ID" value="KTB48527.1"/>
    <property type="molecule type" value="Genomic_DNA"/>
</dbReference>
<dbReference type="InterPro" id="IPR017900">
    <property type="entry name" value="4Fe4S_Fe_S_CS"/>
</dbReference>
<accession>A0A0W0GIX4</accession>
<sequence length="87" mass="9371">MKVTYISAALVDNRNVPPAITIDQVLCDGCNLCVAACGQGVLAIVGNRISCIETDACGDCRVCEYICGRGAIRWEYELVSRESKPES</sequence>
<dbReference type="GO" id="GO:0046872">
    <property type="term" value="F:metal ion binding"/>
    <property type="evidence" value="ECO:0007669"/>
    <property type="project" value="UniProtKB-KW"/>
</dbReference>
<dbReference type="AlphaFoldDB" id="A0A0W0GIX4"/>
<dbReference type="PROSITE" id="PS51379">
    <property type="entry name" value="4FE4S_FER_2"/>
    <property type="match status" value="2"/>
</dbReference>
<proteinExistence type="predicted"/>
<keyword evidence="2" id="KW-0408">Iron</keyword>
<feature type="domain" description="4Fe-4S ferredoxin-type" evidence="4">
    <location>
        <begin position="18"/>
        <end position="47"/>
    </location>
</feature>
<evidence type="ECO:0000259" key="4">
    <source>
        <dbReference type="PROSITE" id="PS51379"/>
    </source>
</evidence>
<dbReference type="Proteomes" id="UP000053947">
    <property type="component" value="Unassembled WGS sequence"/>
</dbReference>